<protein>
    <submittedName>
        <fullName evidence="1">P35 lipoprotein homolog</fullName>
    </submittedName>
</protein>
<keyword evidence="1" id="KW-0449">Lipoprotein</keyword>
<dbReference type="Proteomes" id="UP000002522">
    <property type="component" value="Chromosome"/>
</dbReference>
<dbReference type="AlphaFoldDB" id="Q8EVB6"/>
<accession>Q8EVB6</accession>
<name>Q8EVB6_MALP2</name>
<dbReference type="RefSeq" id="WP_011077470.1">
    <property type="nucleotide sequence ID" value="NC_004432.1"/>
</dbReference>
<gene>
    <name evidence="1" type="ordered locus">MYPE6495</name>
</gene>
<dbReference type="InParanoid" id="Q8EVB6"/>
<dbReference type="KEGG" id="mpe:MYPE6495"/>
<dbReference type="STRING" id="272633.gene:10731769"/>
<dbReference type="GO" id="GO:0016020">
    <property type="term" value="C:membrane"/>
    <property type="evidence" value="ECO:0007669"/>
    <property type="project" value="InterPro"/>
</dbReference>
<evidence type="ECO:0000313" key="2">
    <source>
        <dbReference type="Proteomes" id="UP000002522"/>
    </source>
</evidence>
<organism evidence="1 2">
    <name type="scientific">Malacoplasma penetrans (strain HF-2)</name>
    <name type="common">Mycoplasma penetrans</name>
    <dbReference type="NCBI Taxonomy" id="272633"/>
    <lineage>
        <taxon>Bacteria</taxon>
        <taxon>Bacillati</taxon>
        <taxon>Mycoplasmatota</taxon>
        <taxon>Mycoplasmoidales</taxon>
        <taxon>Mycoplasmoidaceae</taxon>
        <taxon>Malacoplasma</taxon>
    </lineage>
</organism>
<proteinExistence type="predicted"/>
<dbReference type="HOGENOM" id="CLU_2771489_0_0_14"/>
<dbReference type="Pfam" id="PF07668">
    <property type="entry name" value="MpPF1"/>
    <property type="match status" value="1"/>
</dbReference>
<evidence type="ECO:0000313" key="1">
    <source>
        <dbReference type="EMBL" id="BAC44440.1"/>
    </source>
</evidence>
<sequence>MIRFLQQLGVYNCKFTAVSSDPDTSVTADAGKTAYKVVLSAEPYDSNYVWDDGTTDAKQVSFTVQLTVS</sequence>
<dbReference type="InterPro" id="IPR011653">
    <property type="entry name" value="Lipoprotein_p35"/>
</dbReference>
<keyword evidence="2" id="KW-1185">Reference proteome</keyword>
<dbReference type="EMBL" id="BA000026">
    <property type="protein sequence ID" value="BAC44440.1"/>
    <property type="molecule type" value="Genomic_DNA"/>
</dbReference>
<reference evidence="1 2" key="1">
    <citation type="journal article" date="2002" name="Nucleic Acids Res.">
        <title>The complete genomic sequence of Mycoplasma penetrans, an intracellular bacterial pathogen in humans.</title>
        <authorList>
            <person name="Sasaki Y."/>
            <person name="Ishikawa J."/>
            <person name="Yamashita A."/>
            <person name="Oshima K."/>
            <person name="Kenri T."/>
            <person name="Furuya K."/>
            <person name="Yoshino C."/>
            <person name="Horino A."/>
            <person name="Shiba T."/>
            <person name="Sasaki T."/>
            <person name="Hattori M."/>
        </authorList>
    </citation>
    <scope>NUCLEOTIDE SEQUENCE [LARGE SCALE GENOMIC DNA]</scope>
    <source>
        <strain evidence="1 2">HF-2</strain>
    </source>
</reference>